<sequence>MDEITDYEDDLPLAESGGRWDPRQPEYHGPDHDYIAPGRRVAHLPEFDWPNTPEACTAGPQDTVWVLDGQLLLCRGCGLDGT</sequence>
<evidence type="ECO:0000313" key="3">
    <source>
        <dbReference type="Proteomes" id="UP000037594"/>
    </source>
</evidence>
<gene>
    <name evidence="2" type="ORF">ACT17_28195</name>
</gene>
<reference evidence="2 3" key="1">
    <citation type="submission" date="2015-06" db="EMBL/GenBank/DDBJ databases">
        <title>Genome sequence of Mycobacterium conceptionense strain MLE.</title>
        <authorList>
            <person name="Greninger A.L."/>
            <person name="Cunningham G."/>
            <person name="Chiu C.Y."/>
            <person name="Miller S."/>
        </authorList>
    </citation>
    <scope>NUCLEOTIDE SEQUENCE [LARGE SCALE GENOMIC DNA]</scope>
    <source>
        <strain evidence="2 3">MLE</strain>
    </source>
</reference>
<dbReference type="Proteomes" id="UP000037594">
    <property type="component" value="Unassembled WGS sequence"/>
</dbReference>
<dbReference type="OrthoDB" id="3699207at2"/>
<accession>A0A0J8TZG2</accession>
<evidence type="ECO:0000313" key="2">
    <source>
        <dbReference type="EMBL" id="KMV14826.1"/>
    </source>
</evidence>
<dbReference type="EMBL" id="LFOD01000039">
    <property type="protein sequence ID" value="KMV14826.1"/>
    <property type="molecule type" value="Genomic_DNA"/>
</dbReference>
<feature type="compositionally biased region" description="Acidic residues" evidence="1">
    <location>
        <begin position="1"/>
        <end position="12"/>
    </location>
</feature>
<protein>
    <submittedName>
        <fullName evidence="2">Uncharacterized protein</fullName>
    </submittedName>
</protein>
<proteinExistence type="predicted"/>
<dbReference type="RefSeq" id="WP_048896363.1">
    <property type="nucleotide sequence ID" value="NZ_LFOD01000039.1"/>
</dbReference>
<organism evidence="2 3">
    <name type="scientific">Mycolicibacterium conceptionense</name>
    <dbReference type="NCBI Taxonomy" id="451644"/>
    <lineage>
        <taxon>Bacteria</taxon>
        <taxon>Bacillati</taxon>
        <taxon>Actinomycetota</taxon>
        <taxon>Actinomycetes</taxon>
        <taxon>Mycobacteriales</taxon>
        <taxon>Mycobacteriaceae</taxon>
        <taxon>Mycolicibacterium</taxon>
    </lineage>
</organism>
<name>A0A0J8TZG2_9MYCO</name>
<feature type="region of interest" description="Disordered" evidence="1">
    <location>
        <begin position="1"/>
        <end position="32"/>
    </location>
</feature>
<dbReference type="AlphaFoldDB" id="A0A0J8TZG2"/>
<evidence type="ECO:0000256" key="1">
    <source>
        <dbReference type="SAM" id="MobiDB-lite"/>
    </source>
</evidence>
<comment type="caution">
    <text evidence="2">The sequence shown here is derived from an EMBL/GenBank/DDBJ whole genome shotgun (WGS) entry which is preliminary data.</text>
</comment>
<dbReference type="PATRIC" id="fig|451644.5.peg.5780"/>
<feature type="compositionally biased region" description="Basic and acidic residues" evidence="1">
    <location>
        <begin position="18"/>
        <end position="32"/>
    </location>
</feature>